<dbReference type="GO" id="GO:0016042">
    <property type="term" value="P:lipid catabolic process"/>
    <property type="evidence" value="ECO:0007669"/>
    <property type="project" value="UniProtKB-KW"/>
</dbReference>
<dbReference type="AlphaFoldDB" id="A0A9Y2I742"/>
<keyword evidence="5" id="KW-1185">Reference proteome</keyword>
<name>A0A9Y2I742_9PSEU</name>
<keyword evidence="3" id="KW-0443">Lipid metabolism</keyword>
<dbReference type="Proteomes" id="UP001236014">
    <property type="component" value="Chromosome"/>
</dbReference>
<dbReference type="SUPFAM" id="SSF53474">
    <property type="entry name" value="alpha/beta-Hydrolases"/>
    <property type="match status" value="1"/>
</dbReference>
<evidence type="ECO:0000256" key="3">
    <source>
        <dbReference type="ARBA" id="ARBA00023098"/>
    </source>
</evidence>
<gene>
    <name evidence="4" type="ORF">QRX50_26105</name>
</gene>
<dbReference type="InterPro" id="IPR017395">
    <property type="entry name" value="Chlorophyllase-like"/>
</dbReference>
<dbReference type="KEGG" id="acab:QRX50_26105"/>
<protein>
    <submittedName>
        <fullName evidence="4">Dienelactone hydrolase family protein</fullName>
    </submittedName>
</protein>
<sequence length="312" mass="33717">MVGCNEHPDPRWARPARNKVVESEVDEWATADGQRVAVFSQEPDGAGEKPVVVLCHGLGGSHRGYAGLGHHLASYGYAVLHPQFRDAFELAGPELGLSGVDERTWAADPVARQRMHALLFDPEHWLSRVDRVHAVLNALPAKWNLKPDHVLLAGHSFGAYTAQLLLGTRLSGYGTFTHPAVAGGILLSPQGSGDRGLTPNSWREVELPLLVVTGTRDVGARGEGVEWRREPYDRARSRFKHLAVVHDGDHQLGAIPGHDTENSPTAAAISAVATAFVKRVHGDRAAGEWLASAPFPAIFDHTHQEEAACPTS</sequence>
<reference evidence="4 5" key="1">
    <citation type="submission" date="2023-06" db="EMBL/GenBank/DDBJ databases">
        <authorList>
            <person name="Oyuntsetseg B."/>
            <person name="Kim S.B."/>
        </authorList>
    </citation>
    <scope>NUCLEOTIDE SEQUENCE [LARGE SCALE GENOMIC DNA]</scope>
    <source>
        <strain evidence="4 5">2-15</strain>
    </source>
</reference>
<proteinExistence type="predicted"/>
<evidence type="ECO:0000256" key="1">
    <source>
        <dbReference type="ARBA" id="ARBA00022801"/>
    </source>
</evidence>
<keyword evidence="1 4" id="KW-0378">Hydrolase</keyword>
<keyword evidence="2" id="KW-0442">Lipid degradation</keyword>
<dbReference type="PANTHER" id="PTHR10272:SF0">
    <property type="entry name" value="PLATELET-ACTIVATING FACTOR ACETYLHYDROLASE"/>
    <property type="match status" value="1"/>
</dbReference>
<evidence type="ECO:0000256" key="2">
    <source>
        <dbReference type="ARBA" id="ARBA00022963"/>
    </source>
</evidence>
<evidence type="ECO:0000313" key="5">
    <source>
        <dbReference type="Proteomes" id="UP001236014"/>
    </source>
</evidence>
<dbReference type="Gene3D" id="3.40.50.1820">
    <property type="entry name" value="alpha/beta hydrolase"/>
    <property type="match status" value="1"/>
</dbReference>
<dbReference type="RefSeq" id="WP_285965812.1">
    <property type="nucleotide sequence ID" value="NZ_CP127294.1"/>
</dbReference>
<accession>A0A9Y2I742</accession>
<dbReference type="InterPro" id="IPR029058">
    <property type="entry name" value="AB_hydrolase_fold"/>
</dbReference>
<evidence type="ECO:0000313" key="4">
    <source>
        <dbReference type="EMBL" id="WIX75035.1"/>
    </source>
</evidence>
<dbReference type="GO" id="GO:0003847">
    <property type="term" value="F:1-alkyl-2-acetylglycerophosphocholine esterase activity"/>
    <property type="evidence" value="ECO:0007669"/>
    <property type="project" value="TreeGrafter"/>
</dbReference>
<dbReference type="PANTHER" id="PTHR10272">
    <property type="entry name" value="PLATELET-ACTIVATING FACTOR ACETYLHYDROLASE"/>
    <property type="match status" value="1"/>
</dbReference>
<organism evidence="4 5">
    <name type="scientific">Amycolatopsis carbonis</name>
    <dbReference type="NCBI Taxonomy" id="715471"/>
    <lineage>
        <taxon>Bacteria</taxon>
        <taxon>Bacillati</taxon>
        <taxon>Actinomycetota</taxon>
        <taxon>Actinomycetes</taxon>
        <taxon>Pseudonocardiales</taxon>
        <taxon>Pseudonocardiaceae</taxon>
        <taxon>Amycolatopsis</taxon>
    </lineage>
</organism>
<dbReference type="Pfam" id="PF07224">
    <property type="entry name" value="Chlorophyllase"/>
    <property type="match status" value="1"/>
</dbReference>
<dbReference type="EMBL" id="CP127294">
    <property type="protein sequence ID" value="WIX75035.1"/>
    <property type="molecule type" value="Genomic_DNA"/>
</dbReference>